<dbReference type="Proteomes" id="UP001165269">
    <property type="component" value="Unassembled WGS sequence"/>
</dbReference>
<dbReference type="RefSeq" id="WP_242775723.1">
    <property type="nucleotide sequence ID" value="NZ_JALDAY010000016.1"/>
</dbReference>
<dbReference type="Pfam" id="PF07883">
    <property type="entry name" value="Cupin_2"/>
    <property type="match status" value="1"/>
</dbReference>
<protein>
    <submittedName>
        <fullName evidence="3">Cupin domain-containing protein</fullName>
    </submittedName>
</protein>
<dbReference type="EMBL" id="JALDAY010000016">
    <property type="protein sequence ID" value="MCI3277811.1"/>
    <property type="molecule type" value="Genomic_DNA"/>
</dbReference>
<reference evidence="3" key="1">
    <citation type="submission" date="2022-03" db="EMBL/GenBank/DDBJ databases">
        <title>Streptomyces 7R015 and 7R016 isolated from Barleria lupulina in Thailand.</title>
        <authorList>
            <person name="Kanchanasin P."/>
            <person name="Phongsopitanun W."/>
            <person name="Tanasupawat S."/>
        </authorList>
    </citation>
    <scope>NUCLEOTIDE SEQUENCE</scope>
    <source>
        <strain evidence="3">7R015</strain>
    </source>
</reference>
<gene>
    <name evidence="3" type="ORF">MQP27_42775</name>
</gene>
<dbReference type="PANTHER" id="PTHR36440">
    <property type="entry name" value="PUTATIVE (AFU_ORTHOLOGUE AFUA_8G07350)-RELATED"/>
    <property type="match status" value="1"/>
</dbReference>
<feature type="region of interest" description="Disordered" evidence="1">
    <location>
        <begin position="1"/>
        <end position="20"/>
    </location>
</feature>
<dbReference type="InterPro" id="IPR053146">
    <property type="entry name" value="QDO-like"/>
</dbReference>
<comment type="caution">
    <text evidence="3">The sequence shown here is derived from an EMBL/GenBank/DDBJ whole genome shotgun (WGS) entry which is preliminary data.</text>
</comment>
<proteinExistence type="predicted"/>
<organism evidence="3 4">
    <name type="scientific">Streptomyces cylindrosporus</name>
    <dbReference type="NCBI Taxonomy" id="2927583"/>
    <lineage>
        <taxon>Bacteria</taxon>
        <taxon>Bacillati</taxon>
        <taxon>Actinomycetota</taxon>
        <taxon>Actinomycetes</taxon>
        <taxon>Kitasatosporales</taxon>
        <taxon>Streptomycetaceae</taxon>
        <taxon>Streptomyces</taxon>
    </lineage>
</organism>
<accession>A0ABS9YML7</accession>
<dbReference type="InterPro" id="IPR011051">
    <property type="entry name" value="RmlC_Cupin_sf"/>
</dbReference>
<evidence type="ECO:0000313" key="3">
    <source>
        <dbReference type="EMBL" id="MCI3277811.1"/>
    </source>
</evidence>
<keyword evidence="4" id="KW-1185">Reference proteome</keyword>
<dbReference type="InterPro" id="IPR014710">
    <property type="entry name" value="RmlC-like_jellyroll"/>
</dbReference>
<dbReference type="SUPFAM" id="SSF51182">
    <property type="entry name" value="RmlC-like cupins"/>
    <property type="match status" value="1"/>
</dbReference>
<evidence type="ECO:0000256" key="1">
    <source>
        <dbReference type="SAM" id="MobiDB-lite"/>
    </source>
</evidence>
<evidence type="ECO:0000313" key="4">
    <source>
        <dbReference type="Proteomes" id="UP001165269"/>
    </source>
</evidence>
<feature type="domain" description="Cupin type-2" evidence="2">
    <location>
        <begin position="68"/>
        <end position="133"/>
    </location>
</feature>
<evidence type="ECO:0000259" key="2">
    <source>
        <dbReference type="Pfam" id="PF07883"/>
    </source>
</evidence>
<sequence>MSSAPSNSGTETNDTETNDAEMADYLRPRVMHVPAEKGVVKWMSGDVYSTLAPAASTGGILGFTDCWLPPGGGPIAHVHRSADESFYVISGAVEFLNGEETFTANPGDFVFVPRGTRHRFRNRTDERAHMISFFTPGGGETLWLEGGDDPVPGEEPQFWPAERGMALGPLLSRPEIDLVLLPEAPDFETPADQA</sequence>
<dbReference type="PANTHER" id="PTHR36440:SF1">
    <property type="entry name" value="PUTATIVE (AFU_ORTHOLOGUE AFUA_8G07350)-RELATED"/>
    <property type="match status" value="1"/>
</dbReference>
<dbReference type="InterPro" id="IPR013096">
    <property type="entry name" value="Cupin_2"/>
</dbReference>
<dbReference type="Gene3D" id="2.60.120.10">
    <property type="entry name" value="Jelly Rolls"/>
    <property type="match status" value="1"/>
</dbReference>
<name>A0ABS9YML7_9ACTN</name>